<reference evidence="2 3" key="1">
    <citation type="submission" date="2019-01" db="EMBL/GenBank/DDBJ databases">
        <title>Nuclear Genome Assembly of the Microalgal Biofuel strain Nannochloropsis salina CCMP1776.</title>
        <authorList>
            <person name="Hovde B."/>
        </authorList>
    </citation>
    <scope>NUCLEOTIDE SEQUENCE [LARGE SCALE GENOMIC DNA]</scope>
    <source>
        <strain evidence="2 3">CCMP1776</strain>
    </source>
</reference>
<dbReference type="Gene3D" id="3.40.50.1820">
    <property type="entry name" value="alpha/beta hydrolase"/>
    <property type="match status" value="1"/>
</dbReference>
<sequence length="528" mass="58046">MALPSIGRILTAVPRFVGRKIMDGGDAIYVKKSLFLPPGSRSSGTSSPQEDTSSQPPTSVEADMVLVLFPGIGMGPAAYRETALAIQDALAANYDVKAYVVVAKFFNNLGYLPQEPERRLASILTEVSLRGVSARAPVAVAGHSAGAFLAYDAALTRSQAFVHLGSTLNSRGVLPWKPRSVLAFPKPILQLLGEMDGYIRFTGGALEYAEVESLMAKKGFEDALLDKPVVLLPGVSHQQFGDGSQSKAARMSGRRDLPPYVSLQEAHRMTGKIVASFLAYHLFPLNGRARVAGASVLRQAFEATGRMVRPYLDESTPQAEDDFIRWAQAEVASVEGVGRNSVRALLYESEGEFVYSKPFLDTESEYLQVCVRKVPEAAIRIGFTKQISPALDFKMKRQEAVVQALRRYPSKKAPTAAELNHRTFQKALEKVSEEARRRYDRYGRKLEFIADDEITAERGGGPAWVATPLEVKARVEDPMRVTVRSPVLYTPIDTLPRFAGMCYMKLLTPAQAVEWICHDAYVPWGTPK</sequence>
<organism evidence="2 3">
    <name type="scientific">Nannochloropsis salina CCMP1776</name>
    <dbReference type="NCBI Taxonomy" id="1027361"/>
    <lineage>
        <taxon>Eukaryota</taxon>
        <taxon>Sar</taxon>
        <taxon>Stramenopiles</taxon>
        <taxon>Ochrophyta</taxon>
        <taxon>Eustigmatophyceae</taxon>
        <taxon>Eustigmatales</taxon>
        <taxon>Monodopsidaceae</taxon>
        <taxon>Microchloropsis</taxon>
        <taxon>Microchloropsis salina</taxon>
    </lineage>
</organism>
<dbReference type="AlphaFoldDB" id="A0A4D9DFF3"/>
<name>A0A4D9DFF3_9STRA</name>
<accession>A0A4D9DFF3</accession>
<comment type="caution">
    <text evidence="2">The sequence shown here is derived from an EMBL/GenBank/DDBJ whole genome shotgun (WGS) entry which is preliminary data.</text>
</comment>
<keyword evidence="3" id="KW-1185">Reference proteome</keyword>
<dbReference type="InterPro" id="IPR029058">
    <property type="entry name" value="AB_hydrolase_fold"/>
</dbReference>
<feature type="region of interest" description="Disordered" evidence="1">
    <location>
        <begin position="39"/>
        <end position="58"/>
    </location>
</feature>
<dbReference type="OrthoDB" id="187141at2759"/>
<evidence type="ECO:0000313" key="2">
    <source>
        <dbReference type="EMBL" id="TFJ88375.1"/>
    </source>
</evidence>
<feature type="compositionally biased region" description="Low complexity" evidence="1">
    <location>
        <begin position="39"/>
        <end position="48"/>
    </location>
</feature>
<dbReference type="Proteomes" id="UP000355283">
    <property type="component" value="Unassembled WGS sequence"/>
</dbReference>
<evidence type="ECO:0000256" key="1">
    <source>
        <dbReference type="SAM" id="MobiDB-lite"/>
    </source>
</evidence>
<dbReference type="EMBL" id="SDOX01000002">
    <property type="protein sequence ID" value="TFJ88375.1"/>
    <property type="molecule type" value="Genomic_DNA"/>
</dbReference>
<gene>
    <name evidence="2" type="ORF">NSK_000724</name>
</gene>
<evidence type="ECO:0000313" key="3">
    <source>
        <dbReference type="Proteomes" id="UP000355283"/>
    </source>
</evidence>
<proteinExistence type="predicted"/>
<dbReference type="SUPFAM" id="SSF53474">
    <property type="entry name" value="alpha/beta-Hydrolases"/>
    <property type="match status" value="1"/>
</dbReference>
<feature type="compositionally biased region" description="Polar residues" evidence="1">
    <location>
        <begin position="49"/>
        <end position="58"/>
    </location>
</feature>
<protein>
    <submittedName>
        <fullName evidence="2">Uncharacterized protein</fullName>
    </submittedName>
</protein>